<dbReference type="SMART" id="SM00327">
    <property type="entry name" value="VWA"/>
    <property type="match status" value="1"/>
</dbReference>
<feature type="domain" description="C2" evidence="5">
    <location>
        <begin position="94"/>
        <end position="219"/>
    </location>
</feature>
<dbReference type="InterPro" id="IPR035892">
    <property type="entry name" value="C2_domain_sf"/>
</dbReference>
<dbReference type="InterPro" id="IPR010734">
    <property type="entry name" value="Copine_C"/>
</dbReference>
<dbReference type="CDD" id="cd04047">
    <property type="entry name" value="C2B_Copine"/>
    <property type="match status" value="1"/>
</dbReference>
<dbReference type="EnsemblMetazoa" id="CapteT3259">
    <property type="protein sequence ID" value="CapteP3259"/>
    <property type="gene ID" value="CapteG3259"/>
</dbReference>
<evidence type="ECO:0000256" key="1">
    <source>
        <dbReference type="ARBA" id="ARBA00009048"/>
    </source>
</evidence>
<evidence type="ECO:0000256" key="2">
    <source>
        <dbReference type="ARBA" id="ARBA00022723"/>
    </source>
</evidence>
<dbReference type="Pfam" id="PF07002">
    <property type="entry name" value="Copine"/>
    <property type="match status" value="1"/>
</dbReference>
<dbReference type="Gene3D" id="3.40.50.410">
    <property type="entry name" value="von Willebrand factor, type A domain"/>
    <property type="match status" value="1"/>
</dbReference>
<dbReference type="EMBL" id="AMQN01002390">
    <property type="status" value="NOT_ANNOTATED_CDS"/>
    <property type="molecule type" value="Genomic_DNA"/>
</dbReference>
<reference evidence="6 8" key="2">
    <citation type="journal article" date="2013" name="Nature">
        <title>Insights into bilaterian evolution from three spiralian genomes.</title>
        <authorList>
            <person name="Simakov O."/>
            <person name="Marletaz F."/>
            <person name="Cho S.J."/>
            <person name="Edsinger-Gonzales E."/>
            <person name="Havlak P."/>
            <person name="Hellsten U."/>
            <person name="Kuo D.H."/>
            <person name="Larsson T."/>
            <person name="Lv J."/>
            <person name="Arendt D."/>
            <person name="Savage R."/>
            <person name="Osoegawa K."/>
            <person name="de Jong P."/>
            <person name="Grimwood J."/>
            <person name="Chapman J.A."/>
            <person name="Shapiro H."/>
            <person name="Aerts A."/>
            <person name="Otillar R.P."/>
            <person name="Terry A.Y."/>
            <person name="Boore J.L."/>
            <person name="Grigoriev I.V."/>
            <person name="Lindberg D.R."/>
            <person name="Seaver E.C."/>
            <person name="Weisblat D.A."/>
            <person name="Putnam N.H."/>
            <person name="Rokhsar D.S."/>
        </authorList>
    </citation>
    <scope>NUCLEOTIDE SEQUENCE</scope>
    <source>
        <strain evidence="6 8">I ESC-2004</strain>
    </source>
</reference>
<dbReference type="GO" id="GO:0005886">
    <property type="term" value="C:plasma membrane"/>
    <property type="evidence" value="ECO:0007669"/>
    <property type="project" value="TreeGrafter"/>
</dbReference>
<keyword evidence="3" id="KW-0677">Repeat</keyword>
<dbReference type="Pfam" id="PF00168">
    <property type="entry name" value="C2"/>
    <property type="match status" value="2"/>
</dbReference>
<dbReference type="SMART" id="SM00239">
    <property type="entry name" value="C2"/>
    <property type="match status" value="2"/>
</dbReference>
<protein>
    <recommendedName>
        <fullName evidence="5">C2 domain-containing protein</fullName>
    </recommendedName>
</protein>
<dbReference type="InterPro" id="IPR002035">
    <property type="entry name" value="VWF_A"/>
</dbReference>
<dbReference type="PROSITE" id="PS50004">
    <property type="entry name" value="C2"/>
    <property type="match status" value="1"/>
</dbReference>
<dbReference type="OrthoDB" id="5855668at2759"/>
<dbReference type="Proteomes" id="UP000014760">
    <property type="component" value="Unassembled WGS sequence"/>
</dbReference>
<dbReference type="GO" id="GO:0005544">
    <property type="term" value="F:calcium-dependent phospholipid binding"/>
    <property type="evidence" value="ECO:0007669"/>
    <property type="project" value="InterPro"/>
</dbReference>
<dbReference type="FunFam" id="2.60.40.150:FF:000013">
    <property type="entry name" value="copine-9 isoform X1"/>
    <property type="match status" value="1"/>
</dbReference>
<dbReference type="OMA" id="KEQATMQ"/>
<evidence type="ECO:0000313" key="7">
    <source>
        <dbReference type="EnsemblMetazoa" id="CapteP3259"/>
    </source>
</evidence>
<dbReference type="EMBL" id="KB309044">
    <property type="protein sequence ID" value="ELT95706.1"/>
    <property type="molecule type" value="Genomic_DNA"/>
</dbReference>
<keyword evidence="2" id="KW-0479">Metal-binding</keyword>
<evidence type="ECO:0000256" key="4">
    <source>
        <dbReference type="ARBA" id="ARBA00022837"/>
    </source>
</evidence>
<dbReference type="CDD" id="cd01459">
    <property type="entry name" value="vWA_copine_like"/>
    <property type="match status" value="1"/>
</dbReference>
<keyword evidence="8" id="KW-1185">Reference proteome</keyword>
<evidence type="ECO:0000259" key="5">
    <source>
        <dbReference type="PROSITE" id="PS50004"/>
    </source>
</evidence>
<dbReference type="PANTHER" id="PTHR10857:SF106">
    <property type="entry name" value="C2 DOMAIN-CONTAINING PROTEIN"/>
    <property type="match status" value="1"/>
</dbReference>
<reference evidence="7" key="3">
    <citation type="submission" date="2015-06" db="UniProtKB">
        <authorList>
            <consortium name="EnsemblMetazoa"/>
        </authorList>
    </citation>
    <scope>IDENTIFICATION</scope>
</reference>
<dbReference type="GO" id="GO:0071277">
    <property type="term" value="P:cellular response to calcium ion"/>
    <property type="evidence" value="ECO:0007669"/>
    <property type="project" value="TreeGrafter"/>
</dbReference>
<evidence type="ECO:0000313" key="6">
    <source>
        <dbReference type="EMBL" id="ELT95706.1"/>
    </source>
</evidence>
<dbReference type="SUPFAM" id="SSF53300">
    <property type="entry name" value="vWA-like"/>
    <property type="match status" value="1"/>
</dbReference>
<dbReference type="GO" id="GO:0046872">
    <property type="term" value="F:metal ion binding"/>
    <property type="evidence" value="ECO:0007669"/>
    <property type="project" value="UniProtKB-KW"/>
</dbReference>
<proteinExistence type="inferred from homology"/>
<dbReference type="Gene3D" id="2.60.40.150">
    <property type="entry name" value="C2 domain"/>
    <property type="match status" value="2"/>
</dbReference>
<dbReference type="SUPFAM" id="SSF49562">
    <property type="entry name" value="C2 domain (Calcium/lipid-binding domain, CaLB)"/>
    <property type="match status" value="2"/>
</dbReference>
<accession>R7TW78</accession>
<comment type="similarity">
    <text evidence="1">Belongs to the copine family.</text>
</comment>
<keyword evidence="4" id="KW-0106">Calcium</keyword>
<dbReference type="InterPro" id="IPR036465">
    <property type="entry name" value="vWFA_dom_sf"/>
</dbReference>
<evidence type="ECO:0000256" key="3">
    <source>
        <dbReference type="ARBA" id="ARBA00022737"/>
    </source>
</evidence>
<dbReference type="STRING" id="283909.R7TW78"/>
<dbReference type="CDD" id="cd04048">
    <property type="entry name" value="C2A_Copine"/>
    <property type="match status" value="1"/>
</dbReference>
<organism evidence="6">
    <name type="scientific">Capitella teleta</name>
    <name type="common">Polychaete worm</name>
    <dbReference type="NCBI Taxonomy" id="283909"/>
    <lineage>
        <taxon>Eukaryota</taxon>
        <taxon>Metazoa</taxon>
        <taxon>Spiralia</taxon>
        <taxon>Lophotrochozoa</taxon>
        <taxon>Annelida</taxon>
        <taxon>Polychaeta</taxon>
        <taxon>Sedentaria</taxon>
        <taxon>Scolecida</taxon>
        <taxon>Capitellidae</taxon>
        <taxon>Capitella</taxon>
    </lineage>
</organism>
<gene>
    <name evidence="6" type="ORF">CAPTEDRAFT_3259</name>
</gene>
<sequence>MKSDSEKIEAIFKGLVQFLPPRWKSPSAVGVWSIWMCFRNQIQFGRTEVIWNNLNPNFVKKFLIEYYFEESQKLKFEDFLGSCECTLGEIVSSQRLHRPLVLFAEELSSCKEEVTLQLCGKKLDKKDLFGKSDPFLLFYRTNEDNSFTVCHKTEVIKNTLNPTWKPFTVPVRALCNGDYDRLLKVECYDWEKDGDHDLIGVFSTTLKELQRGPGEYNCYECINAKKQAKKGKKYRNSGTVELLSCRVTPVHSFLDFIQGGTQVHCTMAVDFTASNGDPRQPSSLHYMDPYQPNFYARALRAVTEIIQDYDSAKLFPALGFGAKLPPDGRVSHEFFLNGHPTNPYCEGVEGIMQAYQRTLSSVQLYGPTNFAPVINHVARGSGFNRIANSTKNAPGKNYYILMILTDGVITDMPQTCEAIVQASALPISIIIVGIGQADFEAMNVLDGDDVRLSSRGRYAERDIVQFVPFNDFIGPKYGNNLSRSQALLAKEVLAEIPDQFLSYMKTHHTGQSGDHGVPLQI</sequence>
<dbReference type="InterPro" id="IPR037768">
    <property type="entry name" value="C2B_Copine"/>
</dbReference>
<evidence type="ECO:0000313" key="8">
    <source>
        <dbReference type="Proteomes" id="UP000014760"/>
    </source>
</evidence>
<dbReference type="PANTHER" id="PTHR10857">
    <property type="entry name" value="COPINE"/>
    <property type="match status" value="1"/>
</dbReference>
<name>R7TW78_CAPTE</name>
<dbReference type="AlphaFoldDB" id="R7TW78"/>
<dbReference type="InterPro" id="IPR000008">
    <property type="entry name" value="C2_dom"/>
</dbReference>
<dbReference type="InterPro" id="IPR045052">
    <property type="entry name" value="Copine"/>
</dbReference>
<dbReference type="HOGENOM" id="CLU_020452_3_2_1"/>
<reference evidence="8" key="1">
    <citation type="submission" date="2012-12" db="EMBL/GenBank/DDBJ databases">
        <authorList>
            <person name="Hellsten U."/>
            <person name="Grimwood J."/>
            <person name="Chapman J.A."/>
            <person name="Shapiro H."/>
            <person name="Aerts A."/>
            <person name="Otillar R.P."/>
            <person name="Terry A.Y."/>
            <person name="Boore J.L."/>
            <person name="Simakov O."/>
            <person name="Marletaz F."/>
            <person name="Cho S.-J."/>
            <person name="Edsinger-Gonzales E."/>
            <person name="Havlak P."/>
            <person name="Kuo D.-H."/>
            <person name="Larsson T."/>
            <person name="Lv J."/>
            <person name="Arendt D."/>
            <person name="Savage R."/>
            <person name="Osoegawa K."/>
            <person name="de Jong P."/>
            <person name="Lindberg D.R."/>
            <person name="Seaver E.C."/>
            <person name="Weisblat D.A."/>
            <person name="Putnam N.H."/>
            <person name="Grigoriev I.V."/>
            <person name="Rokhsar D.S."/>
        </authorList>
    </citation>
    <scope>NUCLEOTIDE SEQUENCE</scope>
    <source>
        <strain evidence="8">I ESC-2004</strain>
    </source>
</reference>